<keyword evidence="3" id="KW-1185">Reference proteome</keyword>
<evidence type="ECO:0000313" key="2">
    <source>
        <dbReference type="EMBL" id="ETW85084.1"/>
    </source>
</evidence>
<proteinExistence type="predicted"/>
<dbReference type="AlphaFoldDB" id="W4KH89"/>
<name>W4KH89_HETIT</name>
<feature type="region of interest" description="Disordered" evidence="1">
    <location>
        <begin position="79"/>
        <end position="98"/>
    </location>
</feature>
<dbReference type="EMBL" id="KI925455">
    <property type="protein sequence ID" value="ETW85084.1"/>
    <property type="molecule type" value="Genomic_DNA"/>
</dbReference>
<feature type="compositionally biased region" description="Low complexity" evidence="1">
    <location>
        <begin position="41"/>
        <end position="56"/>
    </location>
</feature>
<feature type="region of interest" description="Disordered" evidence="1">
    <location>
        <begin position="32"/>
        <end position="73"/>
    </location>
</feature>
<evidence type="ECO:0000256" key="1">
    <source>
        <dbReference type="SAM" id="MobiDB-lite"/>
    </source>
</evidence>
<accession>W4KH89</accession>
<dbReference type="HOGENOM" id="CLU_1235167_0_0_1"/>
<reference evidence="2 3" key="1">
    <citation type="journal article" date="2012" name="New Phytol.">
        <title>Insight into trade-off between wood decay and parasitism from the genome of a fungal forest pathogen.</title>
        <authorList>
            <person name="Olson A."/>
            <person name="Aerts A."/>
            <person name="Asiegbu F."/>
            <person name="Belbahri L."/>
            <person name="Bouzid O."/>
            <person name="Broberg A."/>
            <person name="Canback B."/>
            <person name="Coutinho P.M."/>
            <person name="Cullen D."/>
            <person name="Dalman K."/>
            <person name="Deflorio G."/>
            <person name="van Diepen L.T."/>
            <person name="Dunand C."/>
            <person name="Duplessis S."/>
            <person name="Durling M."/>
            <person name="Gonthier P."/>
            <person name="Grimwood J."/>
            <person name="Fossdal C.G."/>
            <person name="Hansson D."/>
            <person name="Henrissat B."/>
            <person name="Hietala A."/>
            <person name="Himmelstrand K."/>
            <person name="Hoffmeister D."/>
            <person name="Hogberg N."/>
            <person name="James T.Y."/>
            <person name="Karlsson M."/>
            <person name="Kohler A."/>
            <person name="Kues U."/>
            <person name="Lee Y.H."/>
            <person name="Lin Y.C."/>
            <person name="Lind M."/>
            <person name="Lindquist E."/>
            <person name="Lombard V."/>
            <person name="Lucas S."/>
            <person name="Lunden K."/>
            <person name="Morin E."/>
            <person name="Murat C."/>
            <person name="Park J."/>
            <person name="Raffaello T."/>
            <person name="Rouze P."/>
            <person name="Salamov A."/>
            <person name="Schmutz J."/>
            <person name="Solheim H."/>
            <person name="Stahlberg J."/>
            <person name="Velez H."/>
            <person name="de Vries R.P."/>
            <person name="Wiebenga A."/>
            <person name="Woodward S."/>
            <person name="Yakovlev I."/>
            <person name="Garbelotto M."/>
            <person name="Martin F."/>
            <person name="Grigoriev I.V."/>
            <person name="Stenlid J."/>
        </authorList>
    </citation>
    <scope>NUCLEOTIDE SEQUENCE [LARGE SCALE GENOMIC DNA]</scope>
    <source>
        <strain evidence="2 3">TC 32-1</strain>
    </source>
</reference>
<evidence type="ECO:0000313" key="3">
    <source>
        <dbReference type="Proteomes" id="UP000030671"/>
    </source>
</evidence>
<dbReference type="OrthoDB" id="10631782at2759"/>
<dbReference type="KEGG" id="hir:HETIRDRAFT_310042"/>
<gene>
    <name evidence="2" type="ORF">HETIRDRAFT_310042</name>
</gene>
<sequence>MSSALNMRADSSMQSVGTHLDLSLGSLASGFSTPAKSLRIPSTSSGTTAPSTAPLTTPSPPTYFRRPTSEVTPVARRLGLSGHDEDGEDPEVDILNTVVRDKKWDEGADTPLNGRSKRARTSAAGAKSVNLTLRDQEKVRVLVHCGMLWGGTVACLVGWSTAGRSTVNGSSTVKCYTDALCAHNHEPSKSWYVGFRSIPSLQLMFSLCRRTPLCFTLHLCPCPD</sequence>
<dbReference type="InParanoid" id="W4KH89"/>
<dbReference type="Proteomes" id="UP000030671">
    <property type="component" value="Unassembled WGS sequence"/>
</dbReference>
<dbReference type="GeneID" id="20669741"/>
<dbReference type="RefSeq" id="XP_009541970.1">
    <property type="nucleotide sequence ID" value="XM_009543675.1"/>
</dbReference>
<organism evidence="2 3">
    <name type="scientific">Heterobasidion irregulare (strain TC 32-1)</name>
    <dbReference type="NCBI Taxonomy" id="747525"/>
    <lineage>
        <taxon>Eukaryota</taxon>
        <taxon>Fungi</taxon>
        <taxon>Dikarya</taxon>
        <taxon>Basidiomycota</taxon>
        <taxon>Agaricomycotina</taxon>
        <taxon>Agaricomycetes</taxon>
        <taxon>Russulales</taxon>
        <taxon>Bondarzewiaceae</taxon>
        <taxon>Heterobasidion</taxon>
        <taxon>Heterobasidion annosum species complex</taxon>
    </lineage>
</organism>
<protein>
    <submittedName>
        <fullName evidence="2">Uncharacterized protein</fullName>
    </submittedName>
</protein>